<dbReference type="PROSITE" id="PS51900">
    <property type="entry name" value="CB"/>
    <property type="match status" value="1"/>
</dbReference>
<dbReference type="Pfam" id="PF00589">
    <property type="entry name" value="Phage_integrase"/>
    <property type="match status" value="1"/>
</dbReference>
<gene>
    <name evidence="7" type="ORF">BN580_00063</name>
</gene>
<dbReference type="InterPro" id="IPR050090">
    <property type="entry name" value="Tyrosine_recombinase_XerCD"/>
</dbReference>
<dbReference type="SUPFAM" id="SSF56349">
    <property type="entry name" value="DNA breaking-rejoining enzymes"/>
    <property type="match status" value="1"/>
</dbReference>
<dbReference type="InterPro" id="IPR013762">
    <property type="entry name" value="Integrase-like_cat_sf"/>
</dbReference>
<evidence type="ECO:0000313" key="8">
    <source>
        <dbReference type="Proteomes" id="UP000017938"/>
    </source>
</evidence>
<feature type="domain" description="Tyr recombinase" evidence="5">
    <location>
        <begin position="187"/>
        <end position="390"/>
    </location>
</feature>
<evidence type="ECO:0000256" key="1">
    <source>
        <dbReference type="ARBA" id="ARBA00022908"/>
    </source>
</evidence>
<evidence type="ECO:0000313" key="7">
    <source>
        <dbReference type="EMBL" id="CDC72762.1"/>
    </source>
</evidence>
<dbReference type="Gene3D" id="1.10.150.130">
    <property type="match status" value="1"/>
</dbReference>
<dbReference type="STRING" id="1263015.BN580_00063"/>
<reference evidence="7" key="1">
    <citation type="submission" date="2012-11" db="EMBL/GenBank/DDBJ databases">
        <title>Dependencies among metagenomic species, viruses, plasmids and units of genetic variation.</title>
        <authorList>
            <person name="Nielsen H.B."/>
            <person name="Almeida M."/>
            <person name="Juncker A.S."/>
            <person name="Rasmussen S."/>
            <person name="Li J."/>
            <person name="Sunagawa S."/>
            <person name="Plichta D."/>
            <person name="Gautier L."/>
            <person name="Le Chatelier E."/>
            <person name="Peletier E."/>
            <person name="Bonde I."/>
            <person name="Nielsen T."/>
            <person name="Manichanh C."/>
            <person name="Arumugam M."/>
            <person name="Batto J."/>
            <person name="Santos M.B.Q.D."/>
            <person name="Blom N."/>
            <person name="Borruel N."/>
            <person name="Burgdorf K.S."/>
            <person name="Boumezbeur F."/>
            <person name="Casellas F."/>
            <person name="Dore J."/>
            <person name="Guarner F."/>
            <person name="Hansen T."/>
            <person name="Hildebrand F."/>
            <person name="Kaas R.S."/>
            <person name="Kennedy S."/>
            <person name="Kristiansen K."/>
            <person name="Kultima J.R."/>
            <person name="Leonard P."/>
            <person name="Levenez F."/>
            <person name="Lund O."/>
            <person name="Moumen B."/>
            <person name="Le Paslier D."/>
            <person name="Pons N."/>
            <person name="Pedersen O."/>
            <person name="Prifti E."/>
            <person name="Qin J."/>
            <person name="Raes J."/>
            <person name="Tap J."/>
            <person name="Tims S."/>
            <person name="Ussery D.W."/>
            <person name="Yamada T."/>
            <person name="MetaHit consortium"/>
            <person name="Renault P."/>
            <person name="Sicheritz-Ponten T."/>
            <person name="Bork P."/>
            <person name="Wang J."/>
            <person name="Brunak S."/>
            <person name="Ehrlich S.D."/>
        </authorList>
    </citation>
    <scope>NUCLEOTIDE SEQUENCE [LARGE SCALE GENOMIC DNA]</scope>
</reference>
<evidence type="ECO:0000259" key="5">
    <source>
        <dbReference type="PROSITE" id="PS51898"/>
    </source>
</evidence>
<name>R6UPP4_9BACT</name>
<dbReference type="InterPro" id="IPR010998">
    <property type="entry name" value="Integrase_recombinase_N"/>
</dbReference>
<dbReference type="CDD" id="cd01189">
    <property type="entry name" value="INT_ICEBs1_C_like"/>
    <property type="match status" value="1"/>
</dbReference>
<dbReference type="InterPro" id="IPR002104">
    <property type="entry name" value="Integrase_catalytic"/>
</dbReference>
<dbReference type="Pfam" id="PF14659">
    <property type="entry name" value="Phage_int_SAM_3"/>
    <property type="match status" value="1"/>
</dbReference>
<dbReference type="InterPro" id="IPR004107">
    <property type="entry name" value="Integrase_SAM-like_N"/>
</dbReference>
<comment type="caution">
    <text evidence="7">The sequence shown here is derived from an EMBL/GenBank/DDBJ whole genome shotgun (WGS) entry which is preliminary data.</text>
</comment>
<keyword evidence="1" id="KW-0229">DNA integration</keyword>
<evidence type="ECO:0000256" key="2">
    <source>
        <dbReference type="ARBA" id="ARBA00023125"/>
    </source>
</evidence>
<keyword evidence="3" id="KW-0233">DNA recombination</keyword>
<dbReference type="Gene3D" id="1.10.443.10">
    <property type="entry name" value="Intergrase catalytic core"/>
    <property type="match status" value="1"/>
</dbReference>
<dbReference type="GO" id="GO:0006310">
    <property type="term" value="P:DNA recombination"/>
    <property type="evidence" value="ECO:0007669"/>
    <property type="project" value="UniProtKB-KW"/>
</dbReference>
<dbReference type="GO" id="GO:0003677">
    <property type="term" value="F:DNA binding"/>
    <property type="evidence" value="ECO:0007669"/>
    <property type="project" value="UniProtKB-UniRule"/>
</dbReference>
<dbReference type="Proteomes" id="UP000017938">
    <property type="component" value="Unassembled WGS sequence"/>
</dbReference>
<dbReference type="InterPro" id="IPR011010">
    <property type="entry name" value="DNA_brk_join_enz"/>
</dbReference>
<protein>
    <submittedName>
        <fullName evidence="7">Putative site-specific recombinase</fullName>
    </submittedName>
</protein>
<dbReference type="GO" id="GO:0015074">
    <property type="term" value="P:DNA integration"/>
    <property type="evidence" value="ECO:0007669"/>
    <property type="project" value="UniProtKB-KW"/>
</dbReference>
<accession>R6UPP4</accession>
<proteinExistence type="predicted"/>
<evidence type="ECO:0000259" key="6">
    <source>
        <dbReference type="PROSITE" id="PS51900"/>
    </source>
</evidence>
<dbReference type="PANTHER" id="PTHR30349">
    <property type="entry name" value="PHAGE INTEGRASE-RELATED"/>
    <property type="match status" value="1"/>
</dbReference>
<dbReference type="PANTHER" id="PTHR30349:SF91">
    <property type="entry name" value="INTA PROTEIN"/>
    <property type="match status" value="1"/>
</dbReference>
<evidence type="ECO:0000256" key="4">
    <source>
        <dbReference type="PROSITE-ProRule" id="PRU01248"/>
    </source>
</evidence>
<sequence length="402" mass="46636">MKRITGRLTEKNGKWYAVINLYTVEGKRKEKWQGLDLEAKKGSKTEAGHRLNELLSKYNSGDLYLKESLTHAEQERMRLADQKVDEYIVEWLESHKCNISVLTYNSYKRMTDGRIVPYFKKLGIPLKELTGDEINAFYLSLRNDGLTGATAQRYHSMMHLAFKQAVKRRVIPTNPCDQADRPKAVQYIGTYYNSAEIKQLLECLDGDPMKIAVILTAYYGLRRSEVLGLKWDAIDPVEDKIYIRHKIIENKLNGNEIEGLDVMKTKSSYRSLPLMPFIKKALEEERARQEEMQRVLRKSYNRKYLDYVCVDAMGDILKPQYVTEHFKVILERNGLKKIRFHDLRHSCASLMLANDISMKEIQEWLGHSNISTTANIYAHVDSESKRESARIIDKVLSKEEAV</sequence>
<dbReference type="AlphaFoldDB" id="R6UPP4"/>
<evidence type="ECO:0000256" key="3">
    <source>
        <dbReference type="ARBA" id="ARBA00023172"/>
    </source>
</evidence>
<feature type="domain" description="Core-binding (CB)" evidence="6">
    <location>
        <begin position="82"/>
        <end position="166"/>
    </location>
</feature>
<dbReference type="EMBL" id="CBFW010000124">
    <property type="protein sequence ID" value="CDC72762.1"/>
    <property type="molecule type" value="Genomic_DNA"/>
</dbReference>
<dbReference type="PROSITE" id="PS51898">
    <property type="entry name" value="TYR_RECOMBINASE"/>
    <property type="match status" value="1"/>
</dbReference>
<keyword evidence="2 4" id="KW-0238">DNA-binding</keyword>
<organism evidence="7 8">
    <name type="scientific">Candidatus Colimorpha enterica</name>
    <dbReference type="NCBI Taxonomy" id="3083063"/>
    <lineage>
        <taxon>Bacteria</taxon>
        <taxon>Pseudomonadati</taxon>
        <taxon>Bacteroidota</taxon>
        <taxon>Bacteroidia</taxon>
        <taxon>Bacteroidales</taxon>
        <taxon>Candidatus Colimorpha</taxon>
    </lineage>
</organism>
<dbReference type="InterPro" id="IPR044068">
    <property type="entry name" value="CB"/>
</dbReference>